<evidence type="ECO:0000313" key="2">
    <source>
        <dbReference type="Proteomes" id="UP000186309"/>
    </source>
</evidence>
<dbReference type="EMBL" id="CP019082">
    <property type="protein sequence ID" value="APW61186.1"/>
    <property type="molecule type" value="Genomic_DNA"/>
</dbReference>
<gene>
    <name evidence="1" type="ORF">BSF38_02690</name>
</gene>
<proteinExistence type="predicted"/>
<organism evidence="1 2">
    <name type="scientific">Paludisphaera borealis</name>
    <dbReference type="NCBI Taxonomy" id="1387353"/>
    <lineage>
        <taxon>Bacteria</taxon>
        <taxon>Pseudomonadati</taxon>
        <taxon>Planctomycetota</taxon>
        <taxon>Planctomycetia</taxon>
        <taxon>Isosphaerales</taxon>
        <taxon>Isosphaeraceae</taxon>
        <taxon>Paludisphaera</taxon>
    </lineage>
</organism>
<evidence type="ECO:0000313" key="1">
    <source>
        <dbReference type="EMBL" id="APW61186.1"/>
    </source>
</evidence>
<protein>
    <submittedName>
        <fullName evidence="1">Uncharacterized protein</fullName>
    </submittedName>
</protein>
<dbReference type="RefSeq" id="WP_076346356.1">
    <property type="nucleotide sequence ID" value="NZ_CP019082.1"/>
</dbReference>
<accession>A0A1U7CQK0</accession>
<sequence length="159" mass="17290">MPSMLNSLAQGLKNYKSIAEYQLHNNTVGQSYDMAKARGLNRATAVAGAIGAGAATFLAPPVVIGAQAVKDYRQKQNAEMQRDKLTAMINCLRARGISQYGAVEMGNQIIMNHSAGYYISDADFKMWMVVASTLDPTLARFTSRMIARLESAKPELNLA</sequence>
<dbReference type="AlphaFoldDB" id="A0A1U7CQK0"/>
<dbReference type="KEGG" id="pbor:BSF38_02690"/>
<reference evidence="2" key="1">
    <citation type="submission" date="2016-12" db="EMBL/GenBank/DDBJ databases">
        <title>Comparative genomics of four Isosphaeraceae planctomycetes: a common pool of plasmids and glycoside hydrolase genes.</title>
        <authorList>
            <person name="Ivanova A."/>
        </authorList>
    </citation>
    <scope>NUCLEOTIDE SEQUENCE [LARGE SCALE GENOMIC DNA]</scope>
    <source>
        <strain evidence="2">PX4</strain>
    </source>
</reference>
<keyword evidence="2" id="KW-1185">Reference proteome</keyword>
<name>A0A1U7CQK0_9BACT</name>
<dbReference type="Proteomes" id="UP000186309">
    <property type="component" value="Chromosome"/>
</dbReference>